<evidence type="ECO:0000256" key="2">
    <source>
        <dbReference type="ARBA" id="ARBA00022723"/>
    </source>
</evidence>
<name>A0ABT9QRA2_9ACTN</name>
<dbReference type="RefSeq" id="WP_307567056.1">
    <property type="nucleotide sequence ID" value="NZ_JAUSQU010000001.1"/>
</dbReference>
<dbReference type="PRINTS" id="PR00138">
    <property type="entry name" value="MATRIXIN"/>
</dbReference>
<gene>
    <name evidence="7" type="ORF">J2853_008493</name>
</gene>
<dbReference type="InterPro" id="IPR036365">
    <property type="entry name" value="PGBD-like_sf"/>
</dbReference>
<dbReference type="EMBL" id="JAUSQU010000001">
    <property type="protein sequence ID" value="MDP9849282.1"/>
    <property type="molecule type" value="Genomic_DNA"/>
</dbReference>
<evidence type="ECO:0000259" key="6">
    <source>
        <dbReference type="SMART" id="SM00235"/>
    </source>
</evidence>
<evidence type="ECO:0000256" key="5">
    <source>
        <dbReference type="ARBA" id="ARBA00023049"/>
    </source>
</evidence>
<organism evidence="7 8">
    <name type="scientific">Streptosporangium lutulentum</name>
    <dbReference type="NCBI Taxonomy" id="1461250"/>
    <lineage>
        <taxon>Bacteria</taxon>
        <taxon>Bacillati</taxon>
        <taxon>Actinomycetota</taxon>
        <taxon>Actinomycetes</taxon>
        <taxon>Streptosporangiales</taxon>
        <taxon>Streptosporangiaceae</taxon>
        <taxon>Streptosporangium</taxon>
    </lineage>
</organism>
<evidence type="ECO:0000313" key="8">
    <source>
        <dbReference type="Proteomes" id="UP001225356"/>
    </source>
</evidence>
<dbReference type="SUPFAM" id="SSF89372">
    <property type="entry name" value="Fucose-specific lectin"/>
    <property type="match status" value="1"/>
</dbReference>
<dbReference type="CDD" id="cd22954">
    <property type="entry name" value="PLL_lectin"/>
    <property type="match status" value="1"/>
</dbReference>
<dbReference type="CDD" id="cd04278">
    <property type="entry name" value="ZnMc_MMP"/>
    <property type="match status" value="1"/>
</dbReference>
<dbReference type="InterPro" id="IPR024079">
    <property type="entry name" value="MetalloPept_cat_dom_sf"/>
</dbReference>
<keyword evidence="2" id="KW-0479">Metal-binding</keyword>
<dbReference type="PANTHER" id="PTHR10201:SF323">
    <property type="entry name" value="MATRIX METALLOPROTEINASE-21"/>
    <property type="match status" value="1"/>
</dbReference>
<dbReference type="InterPro" id="IPR001818">
    <property type="entry name" value="Pept_M10_metallopeptidase"/>
</dbReference>
<dbReference type="SUPFAM" id="SSF55486">
    <property type="entry name" value="Metalloproteases ('zincins'), catalytic domain"/>
    <property type="match status" value="1"/>
</dbReference>
<keyword evidence="3" id="KW-0378">Hydrolase</keyword>
<dbReference type="InterPro" id="IPR002477">
    <property type="entry name" value="Peptidoglycan-bd-like"/>
</dbReference>
<evidence type="ECO:0000256" key="3">
    <source>
        <dbReference type="ARBA" id="ARBA00022801"/>
    </source>
</evidence>
<dbReference type="PANTHER" id="PTHR10201">
    <property type="entry name" value="MATRIX METALLOPROTEINASE"/>
    <property type="match status" value="1"/>
</dbReference>
<evidence type="ECO:0000313" key="7">
    <source>
        <dbReference type="EMBL" id="MDP9849282.1"/>
    </source>
</evidence>
<feature type="domain" description="Peptidase metallopeptidase" evidence="6">
    <location>
        <begin position="116"/>
        <end position="280"/>
    </location>
</feature>
<dbReference type="Pfam" id="PF01471">
    <property type="entry name" value="PG_binding_1"/>
    <property type="match status" value="1"/>
</dbReference>
<keyword evidence="4" id="KW-0862">Zinc</keyword>
<dbReference type="Gene3D" id="3.40.390.10">
    <property type="entry name" value="Collagenase (Catalytic Domain)"/>
    <property type="match status" value="1"/>
</dbReference>
<comment type="caution">
    <text evidence="7">The sequence shown here is derived from an EMBL/GenBank/DDBJ whole genome shotgun (WGS) entry which is preliminary data.</text>
</comment>
<accession>A0ABT9QRA2</accession>
<keyword evidence="5" id="KW-0482">Metalloprotease</keyword>
<evidence type="ECO:0000256" key="4">
    <source>
        <dbReference type="ARBA" id="ARBA00022833"/>
    </source>
</evidence>
<dbReference type="InterPro" id="IPR006026">
    <property type="entry name" value="Peptidase_Metallo"/>
</dbReference>
<reference evidence="7 8" key="1">
    <citation type="submission" date="2023-07" db="EMBL/GenBank/DDBJ databases">
        <title>Sequencing the genomes of 1000 actinobacteria strains.</title>
        <authorList>
            <person name="Klenk H.-P."/>
        </authorList>
    </citation>
    <scope>NUCLEOTIDE SEQUENCE [LARGE SCALE GENOMIC DNA]</scope>
    <source>
        <strain evidence="7 8">DSM 46740</strain>
    </source>
</reference>
<dbReference type="SUPFAM" id="SSF47090">
    <property type="entry name" value="PGBD-like"/>
    <property type="match status" value="1"/>
</dbReference>
<dbReference type="Proteomes" id="UP001225356">
    <property type="component" value="Unassembled WGS sequence"/>
</dbReference>
<dbReference type="SMART" id="SM00235">
    <property type="entry name" value="ZnMc"/>
    <property type="match status" value="1"/>
</dbReference>
<dbReference type="Gene3D" id="2.120.10.70">
    <property type="entry name" value="Fucose-specific lectin"/>
    <property type="match status" value="2"/>
</dbReference>
<dbReference type="Pfam" id="PF26607">
    <property type="entry name" value="DUF8189"/>
    <property type="match status" value="1"/>
</dbReference>
<dbReference type="InterPro" id="IPR021190">
    <property type="entry name" value="Pept_M10A"/>
</dbReference>
<proteinExistence type="predicted"/>
<keyword evidence="8" id="KW-1185">Reference proteome</keyword>
<sequence length="608" mass="65318">MLPKSTLKKGDKGPEVQFLFQYLKRFGYFPNESLSAGNTLFRPAVPFAPEDTSVYDDRMELAVTAFQERQGLEPTGIVDDQTIALIQRPRCGVPDYPVTGGDPTLAQGEADPFVVWGTRWPTRNVTYSFSNTTSDLSVADQRAAVEAAFARWAAVTPLTFTEIAAEGDIRIGWYTGEHGDGKAFDGPGGSLVNVLAHCFYPPPNGGPIAGDCHFDDAETWSVNLPPSGIDLHTVALHEFGHGLGLDHSSVPSSVMYASHEGPRRELTDDDVYGIQSIYGRRFPWASLGGTVFQPAVGRNQDGRLEVFVRGNDARLYHIWQVAPGGVWSGWTSLGGAIQGRIAVGRNRDGRLEVFARGAGGDLRHIWQTSAGGVWSGWASLGGTIEDPAVEINADGRLEVFVRGNDARLYHIWQTSAGGVWSGWTSLGGAIQGRVTVGRNRDGRLELFARGTGGDLCHIWQTWAGGIWSGWASLGGAIEDPTVAINADGRLELFARGAGGDLRHIWQTSAGGIWSGWASLGGTITSPAAIANADGRLEVFVRDSTSGSLYHIWQVAPGSVWSGWASLGGLLPEGPIVGINRDGRLEAFVRGADSALWHTWQTAPGNGWN</sequence>
<keyword evidence="1" id="KW-0645">Protease</keyword>
<dbReference type="InterPro" id="IPR033739">
    <property type="entry name" value="M10A_MMP"/>
</dbReference>
<evidence type="ECO:0000256" key="1">
    <source>
        <dbReference type="ARBA" id="ARBA00022670"/>
    </source>
</evidence>
<dbReference type="Pfam" id="PF00413">
    <property type="entry name" value="Peptidase_M10"/>
    <property type="match status" value="1"/>
</dbReference>
<dbReference type="InterPro" id="IPR058502">
    <property type="entry name" value="PLL-like_beta-prop"/>
</dbReference>
<protein>
    <recommendedName>
        <fullName evidence="6">Peptidase metallopeptidase domain-containing protein</fullName>
    </recommendedName>
</protein>